<proteinExistence type="predicted"/>
<dbReference type="EMBL" id="JABJWZ010000014">
    <property type="protein sequence ID" value="MBB1252389.1"/>
    <property type="molecule type" value="Genomic_DNA"/>
</dbReference>
<gene>
    <name evidence="3" type="ORF">H3146_03240</name>
</gene>
<keyword evidence="1" id="KW-0808">Transferase</keyword>
<evidence type="ECO:0000256" key="1">
    <source>
        <dbReference type="ARBA" id="ARBA00022527"/>
    </source>
</evidence>
<dbReference type="Pfam" id="PF13581">
    <property type="entry name" value="HATPase_c_2"/>
    <property type="match status" value="1"/>
</dbReference>
<dbReference type="AlphaFoldDB" id="A0A7W3WHF8"/>
<dbReference type="PANTHER" id="PTHR35526:SF3">
    <property type="entry name" value="ANTI-SIGMA-F FACTOR RSBW"/>
    <property type="match status" value="1"/>
</dbReference>
<keyword evidence="3" id="KW-0067">ATP-binding</keyword>
<dbReference type="PANTHER" id="PTHR35526">
    <property type="entry name" value="ANTI-SIGMA-F FACTOR RSBW-RELATED"/>
    <property type="match status" value="1"/>
</dbReference>
<name>A0A7W3WHF8_9ACTN</name>
<feature type="domain" description="Histidine kinase/HSP90-like ATPase" evidence="2">
    <location>
        <begin position="30"/>
        <end position="144"/>
    </location>
</feature>
<sequence>MTRAAVAAPPPGTPPPGPGACYRLTAPSLTTTPKIAREWVAVLLGVAGLARLVDRAMVCTSELVTNAHRHGRSVLITVEVALLPDAVTVQVRDDNPQEPPRVVAAVRGRDPWEENGRGLFLVDSLADAWDHARTGPDAKVVWFTLRDQR</sequence>
<keyword evidence="3" id="KW-0547">Nucleotide-binding</keyword>
<accession>A0A7W3WHF8</accession>
<keyword evidence="1" id="KW-0418">Kinase</keyword>
<dbReference type="GO" id="GO:0005524">
    <property type="term" value="F:ATP binding"/>
    <property type="evidence" value="ECO:0007669"/>
    <property type="project" value="UniProtKB-KW"/>
</dbReference>
<organism evidence="3 4">
    <name type="scientific">Streptomyces alkaliterrae</name>
    <dbReference type="NCBI Taxonomy" id="2213162"/>
    <lineage>
        <taxon>Bacteria</taxon>
        <taxon>Bacillati</taxon>
        <taxon>Actinomycetota</taxon>
        <taxon>Actinomycetes</taxon>
        <taxon>Kitasatosporales</taxon>
        <taxon>Streptomycetaceae</taxon>
        <taxon>Streptomyces</taxon>
    </lineage>
</organism>
<dbReference type="Proteomes" id="UP000525686">
    <property type="component" value="Unassembled WGS sequence"/>
</dbReference>
<dbReference type="InterPro" id="IPR050267">
    <property type="entry name" value="Anti-sigma-factor_SerPK"/>
</dbReference>
<protein>
    <submittedName>
        <fullName evidence="3">ATP-binding protein</fullName>
    </submittedName>
</protein>
<dbReference type="Gene3D" id="3.30.565.10">
    <property type="entry name" value="Histidine kinase-like ATPase, C-terminal domain"/>
    <property type="match status" value="1"/>
</dbReference>
<comment type="caution">
    <text evidence="3">The sequence shown here is derived from an EMBL/GenBank/DDBJ whole genome shotgun (WGS) entry which is preliminary data.</text>
</comment>
<dbReference type="InterPro" id="IPR003594">
    <property type="entry name" value="HATPase_dom"/>
</dbReference>
<reference evidence="4" key="1">
    <citation type="submission" date="2020-05" db="EMBL/GenBank/DDBJ databases">
        <title>Classification of alakaliphilic streptomycetes isolated from an alkaline soil next to Lonar Crater, India and a proposal for the recognition of Streptomyces alkaliterrae sp. nov.</title>
        <authorList>
            <person name="Golinska P."/>
        </authorList>
    </citation>
    <scope>NUCLEOTIDE SEQUENCE [LARGE SCALE GENOMIC DNA]</scope>
    <source>
        <strain evidence="4">OF3</strain>
    </source>
</reference>
<dbReference type="GO" id="GO:0004674">
    <property type="term" value="F:protein serine/threonine kinase activity"/>
    <property type="evidence" value="ECO:0007669"/>
    <property type="project" value="UniProtKB-KW"/>
</dbReference>
<dbReference type="CDD" id="cd16936">
    <property type="entry name" value="HATPase_RsbW-like"/>
    <property type="match status" value="1"/>
</dbReference>
<dbReference type="RefSeq" id="WP_181353411.1">
    <property type="nucleotide sequence ID" value="NZ_JABJWZ010000014.1"/>
</dbReference>
<keyword evidence="1" id="KW-0723">Serine/threonine-protein kinase</keyword>
<dbReference type="InterPro" id="IPR036890">
    <property type="entry name" value="HATPase_C_sf"/>
</dbReference>
<evidence type="ECO:0000313" key="4">
    <source>
        <dbReference type="Proteomes" id="UP000525686"/>
    </source>
</evidence>
<evidence type="ECO:0000259" key="2">
    <source>
        <dbReference type="Pfam" id="PF13581"/>
    </source>
</evidence>
<evidence type="ECO:0000313" key="3">
    <source>
        <dbReference type="EMBL" id="MBB1252389.1"/>
    </source>
</evidence>
<dbReference type="SUPFAM" id="SSF55874">
    <property type="entry name" value="ATPase domain of HSP90 chaperone/DNA topoisomerase II/histidine kinase"/>
    <property type="match status" value="1"/>
</dbReference>